<organism evidence="1 2">
    <name type="scientific">Panagrolaimus sp. ES5</name>
    <dbReference type="NCBI Taxonomy" id="591445"/>
    <lineage>
        <taxon>Eukaryota</taxon>
        <taxon>Metazoa</taxon>
        <taxon>Ecdysozoa</taxon>
        <taxon>Nematoda</taxon>
        <taxon>Chromadorea</taxon>
        <taxon>Rhabditida</taxon>
        <taxon>Tylenchina</taxon>
        <taxon>Panagrolaimomorpha</taxon>
        <taxon>Panagrolaimoidea</taxon>
        <taxon>Panagrolaimidae</taxon>
        <taxon>Panagrolaimus</taxon>
    </lineage>
</organism>
<evidence type="ECO:0000313" key="1">
    <source>
        <dbReference type="Proteomes" id="UP000887579"/>
    </source>
</evidence>
<evidence type="ECO:0000313" key="2">
    <source>
        <dbReference type="WBParaSite" id="ES5_v2.g21936.t1"/>
    </source>
</evidence>
<dbReference type="WBParaSite" id="ES5_v2.g21936.t1">
    <property type="protein sequence ID" value="ES5_v2.g21936.t1"/>
    <property type="gene ID" value="ES5_v2.g21936"/>
</dbReference>
<name>A0AC34FX58_9BILA</name>
<protein>
    <submittedName>
        <fullName evidence="2">Uncharacterized protein</fullName>
    </submittedName>
</protein>
<reference evidence="2" key="1">
    <citation type="submission" date="2022-11" db="UniProtKB">
        <authorList>
            <consortium name="WormBaseParasite"/>
        </authorList>
    </citation>
    <scope>IDENTIFICATION</scope>
</reference>
<proteinExistence type="predicted"/>
<dbReference type="Proteomes" id="UP000887579">
    <property type="component" value="Unplaced"/>
</dbReference>
<accession>A0AC34FX58</accession>
<sequence>MDAANKEEEVKTSETHSDESPVETSTPPAEEILSSEPPTSSASTSANSIVPTNFDTASFDDFLAKFLDTDSSKLDDHEIRAFAVTIPKTFILTEDRYQTVFKVLFKIKEIEKKAVYNDSLALVQRCFENLDFNKFLLQFWNCDEFKDRELGPIGYSFTEGSPRYDFSGVAASNNDIVTINAKAVDAAWSMLLDVEATVNAMLNTYMTDKPMSVFYLIILRRFKCLGDYKVKLGKETPLFLYFFRKLIADLKDHELNIALSCLVSVCWSPKGHYCWALMKPNYALCEIMNHLVRDDETHPAYMLALRRLYTPISGFRCDIEWNADSKDFDNQALFLIHFIKYYNRKQSINNNIEVFNIFNHFKASMRHGGRRITNLGSLEECVEVDWPFAYAIVNFLDIQNFKRQIPESIFKALPETEVEKYVSIDEPESSLENALIGLMELYFLCDPNYQIPDAFYKNLWTTHAHPKSIIDLFARSIVKAYNNLKSSFKIQIDKRLIDFVSRISQYCLDYNLVESFSCASEMNFDLISRCNHLIVIARTLRLIIEEKYTKDGRRPAFQDLPNFFFDLFRVFSMKTRDKFADIRSSNEGLWQPWRRGSAPCMDDEKSMAINHFLNAIQKEAFCMYDSSSYHNEDFLDFLLFLQKQRKFHGVTYPKLEMELRAKYPYFFE</sequence>